<keyword evidence="4 7" id="KW-0812">Transmembrane</keyword>
<keyword evidence="2" id="KW-0813">Transport</keyword>
<evidence type="ECO:0000313" key="9">
    <source>
        <dbReference type="Proteomes" id="UP000528964"/>
    </source>
</evidence>
<keyword evidence="3" id="KW-1003">Cell membrane</keyword>
<feature type="transmembrane region" description="Helical" evidence="7">
    <location>
        <begin position="297"/>
        <end position="314"/>
    </location>
</feature>
<accession>A0A7W6CY55</accession>
<keyword evidence="5 7" id="KW-1133">Transmembrane helix</keyword>
<sequence>MTSIGSDAPSPASGAPVSPIAFRHRNFVLFWLCRLSGTFAIQIVSVAVGWQVYDLTRDPFDLGLVGLFQFMPAFALVLVTGPAADRFPRRLIMAACCAAEAIGAAALIWLTLAGDISTAPIFGVLLVFGVARAFFGAASSAAIPSTVPREALSNAITWASSAWQFASIVGPVAGGLLYGLGPEIAYGAAFALLIFATGAALLLKIVQHRRALEAGWAGLVAGFAYVFREKIVLGAITLDLFAVLLGGAVGLMPAVARDVLDVGPWGLGMLRAAPGVGAIAVAVMLSLVPIRDHAGRIMFVCVGLFGLAGAVFGLSHTLWLSIAALVVMGGADMVSVTIRETLMQLWTPDDVRGRVNAVNMMFVGASNELGEFRAGMTAAVIGVMPAIVTGGVGAMAVAGLWAYWFPGLRLARSLERREA</sequence>
<evidence type="ECO:0000256" key="4">
    <source>
        <dbReference type="ARBA" id="ARBA00022692"/>
    </source>
</evidence>
<dbReference type="SUPFAM" id="SSF103473">
    <property type="entry name" value="MFS general substrate transporter"/>
    <property type="match status" value="1"/>
</dbReference>
<name>A0A7W6CY55_9HYPH</name>
<organism evidence="8 9">
    <name type="scientific">Hansschlegelia beijingensis</name>
    <dbReference type="NCBI Taxonomy" id="1133344"/>
    <lineage>
        <taxon>Bacteria</taxon>
        <taxon>Pseudomonadati</taxon>
        <taxon>Pseudomonadota</taxon>
        <taxon>Alphaproteobacteria</taxon>
        <taxon>Hyphomicrobiales</taxon>
        <taxon>Methylopilaceae</taxon>
        <taxon>Hansschlegelia</taxon>
    </lineage>
</organism>
<dbReference type="Gene3D" id="1.20.1250.20">
    <property type="entry name" value="MFS general substrate transporter like domains"/>
    <property type="match status" value="1"/>
</dbReference>
<dbReference type="CDD" id="cd06173">
    <property type="entry name" value="MFS_MefA_like"/>
    <property type="match status" value="1"/>
</dbReference>
<evidence type="ECO:0000256" key="7">
    <source>
        <dbReference type="SAM" id="Phobius"/>
    </source>
</evidence>
<evidence type="ECO:0000256" key="2">
    <source>
        <dbReference type="ARBA" id="ARBA00022448"/>
    </source>
</evidence>
<dbReference type="Pfam" id="PF05977">
    <property type="entry name" value="MFS_3"/>
    <property type="match status" value="1"/>
</dbReference>
<dbReference type="RefSeq" id="WP_183395108.1">
    <property type="nucleotide sequence ID" value="NZ_JACIDR010000002.1"/>
</dbReference>
<comment type="subcellular location">
    <subcellularLocation>
        <location evidence="1">Cell membrane</location>
        <topology evidence="1">Multi-pass membrane protein</topology>
    </subcellularLocation>
</comment>
<evidence type="ECO:0000256" key="3">
    <source>
        <dbReference type="ARBA" id="ARBA00022475"/>
    </source>
</evidence>
<dbReference type="EMBL" id="JACIDR010000002">
    <property type="protein sequence ID" value="MBB3973268.1"/>
    <property type="molecule type" value="Genomic_DNA"/>
</dbReference>
<feature type="transmembrane region" description="Helical" evidence="7">
    <location>
        <begin position="62"/>
        <end position="79"/>
    </location>
</feature>
<keyword evidence="6 7" id="KW-0472">Membrane</keyword>
<dbReference type="GO" id="GO:0005886">
    <property type="term" value="C:plasma membrane"/>
    <property type="evidence" value="ECO:0007669"/>
    <property type="project" value="UniProtKB-SubCell"/>
</dbReference>
<feature type="transmembrane region" description="Helical" evidence="7">
    <location>
        <begin position="231"/>
        <end position="252"/>
    </location>
</feature>
<feature type="transmembrane region" description="Helical" evidence="7">
    <location>
        <begin position="28"/>
        <end position="50"/>
    </location>
</feature>
<gene>
    <name evidence="8" type="ORF">GGR24_001925</name>
</gene>
<evidence type="ECO:0000256" key="6">
    <source>
        <dbReference type="ARBA" id="ARBA00023136"/>
    </source>
</evidence>
<feature type="transmembrane region" description="Helical" evidence="7">
    <location>
        <begin position="378"/>
        <end position="404"/>
    </location>
</feature>
<protein>
    <submittedName>
        <fullName evidence="8">MFS family permease</fullName>
    </submittedName>
</protein>
<feature type="transmembrane region" description="Helical" evidence="7">
    <location>
        <begin position="118"/>
        <end position="143"/>
    </location>
</feature>
<evidence type="ECO:0000256" key="1">
    <source>
        <dbReference type="ARBA" id="ARBA00004651"/>
    </source>
</evidence>
<feature type="transmembrane region" description="Helical" evidence="7">
    <location>
        <begin position="155"/>
        <end position="178"/>
    </location>
</feature>
<keyword evidence="9" id="KW-1185">Reference proteome</keyword>
<evidence type="ECO:0000313" key="8">
    <source>
        <dbReference type="EMBL" id="MBB3973268.1"/>
    </source>
</evidence>
<feature type="transmembrane region" description="Helical" evidence="7">
    <location>
        <begin position="91"/>
        <end position="112"/>
    </location>
</feature>
<proteinExistence type="predicted"/>
<dbReference type="InterPro" id="IPR036259">
    <property type="entry name" value="MFS_trans_sf"/>
</dbReference>
<dbReference type="AlphaFoldDB" id="A0A7W6CY55"/>
<feature type="transmembrane region" description="Helical" evidence="7">
    <location>
        <begin position="272"/>
        <end position="290"/>
    </location>
</feature>
<feature type="transmembrane region" description="Helical" evidence="7">
    <location>
        <begin position="184"/>
        <end position="203"/>
    </location>
</feature>
<reference evidence="8 9" key="1">
    <citation type="submission" date="2020-08" db="EMBL/GenBank/DDBJ databases">
        <title>Genomic Encyclopedia of Type Strains, Phase IV (KMG-IV): sequencing the most valuable type-strain genomes for metagenomic binning, comparative biology and taxonomic classification.</title>
        <authorList>
            <person name="Goeker M."/>
        </authorList>
    </citation>
    <scope>NUCLEOTIDE SEQUENCE [LARGE SCALE GENOMIC DNA]</scope>
    <source>
        <strain evidence="8 9">DSM 25481</strain>
    </source>
</reference>
<comment type="caution">
    <text evidence="8">The sequence shown here is derived from an EMBL/GenBank/DDBJ whole genome shotgun (WGS) entry which is preliminary data.</text>
</comment>
<dbReference type="InterPro" id="IPR010290">
    <property type="entry name" value="TM_effector"/>
</dbReference>
<evidence type="ECO:0000256" key="5">
    <source>
        <dbReference type="ARBA" id="ARBA00022989"/>
    </source>
</evidence>
<dbReference type="PANTHER" id="PTHR23513:SF9">
    <property type="entry name" value="ENTEROBACTIN EXPORTER ENTS"/>
    <property type="match status" value="1"/>
</dbReference>
<dbReference type="Proteomes" id="UP000528964">
    <property type="component" value="Unassembled WGS sequence"/>
</dbReference>
<dbReference type="PANTHER" id="PTHR23513">
    <property type="entry name" value="INTEGRAL MEMBRANE EFFLUX PROTEIN-RELATED"/>
    <property type="match status" value="1"/>
</dbReference>